<feature type="compositionally biased region" description="Basic and acidic residues" evidence="10">
    <location>
        <begin position="1"/>
        <end position="11"/>
    </location>
</feature>
<keyword evidence="5" id="KW-0677">Repeat</keyword>
<protein>
    <submittedName>
        <fullName evidence="11">STE12a</fullName>
    </submittedName>
</protein>
<dbReference type="SUPFAM" id="SSF103506">
    <property type="entry name" value="Mitochondrial carrier"/>
    <property type="match status" value="1"/>
</dbReference>
<evidence type="ECO:0000256" key="2">
    <source>
        <dbReference type="ARBA" id="ARBA00006375"/>
    </source>
</evidence>
<keyword evidence="4 8" id="KW-0812">Transmembrane</keyword>
<comment type="subcellular location">
    <subcellularLocation>
        <location evidence="1">Membrane</location>
        <topology evidence="1">Multi-pass membrane protein</topology>
    </subcellularLocation>
</comment>
<dbReference type="GO" id="GO:0016020">
    <property type="term" value="C:membrane"/>
    <property type="evidence" value="ECO:0007669"/>
    <property type="project" value="UniProtKB-SubCell"/>
</dbReference>
<evidence type="ECO:0000256" key="10">
    <source>
        <dbReference type="SAM" id="MobiDB-lite"/>
    </source>
</evidence>
<dbReference type="Pfam" id="PF00153">
    <property type="entry name" value="Mito_carr"/>
    <property type="match status" value="2"/>
</dbReference>
<gene>
    <name evidence="11" type="primary">Q9C1R5</name>
</gene>
<evidence type="ECO:0000256" key="8">
    <source>
        <dbReference type="PROSITE-ProRule" id="PRU00282"/>
    </source>
</evidence>
<keyword evidence="7 8" id="KW-0472">Membrane</keyword>
<evidence type="ECO:0000256" key="1">
    <source>
        <dbReference type="ARBA" id="ARBA00004141"/>
    </source>
</evidence>
<feature type="region of interest" description="Disordered" evidence="10">
    <location>
        <begin position="1"/>
        <end position="35"/>
    </location>
</feature>
<comment type="similarity">
    <text evidence="2 9">Belongs to the mitochondrial carrier (TC 2.A.29) family.</text>
</comment>
<evidence type="ECO:0000313" key="11">
    <source>
        <dbReference type="EMBL" id="VWP01084.1"/>
    </source>
</evidence>
<evidence type="ECO:0000256" key="3">
    <source>
        <dbReference type="ARBA" id="ARBA00022448"/>
    </source>
</evidence>
<sequence>MEPRRWRDDGSVLHTSTGPDESDSRMQTIQSGSRPSTLSIIRMTVVETGFKSLYTGLSASILRQMSYSLVRLGAYEKMKVHLSRDGPAPTSHLFIAAMVAGGLGGIAGNPADILLVRMTSDSVRPVDQRYNYSNALTGLTTLVREEGVHGLFRGMGTNLARAILMNVGSYDLFKQVLLRNKLPIIEHQMQDGLLLHSVASIMAGIFATTITAPADVLRSRLMAAVSWRDPSTPSFDYSA</sequence>
<evidence type="ECO:0000256" key="9">
    <source>
        <dbReference type="RuleBase" id="RU000488"/>
    </source>
</evidence>
<proteinExistence type="inferred from homology"/>
<dbReference type="EMBL" id="LR729092">
    <property type="protein sequence ID" value="VWP01084.1"/>
    <property type="molecule type" value="Genomic_DNA"/>
</dbReference>
<evidence type="ECO:0000256" key="7">
    <source>
        <dbReference type="ARBA" id="ARBA00023136"/>
    </source>
</evidence>
<dbReference type="InterPro" id="IPR018108">
    <property type="entry name" value="MCP_transmembrane"/>
</dbReference>
<dbReference type="AlphaFoldDB" id="A0A5K1K4M8"/>
<feature type="compositionally biased region" description="Polar residues" evidence="10">
    <location>
        <begin position="13"/>
        <end position="35"/>
    </location>
</feature>
<keyword evidence="3 9" id="KW-0813">Transport</keyword>
<reference evidence="11" key="1">
    <citation type="submission" date="2019-10" db="EMBL/GenBank/DDBJ databases">
        <authorList>
            <person name="Nor Muhammad N."/>
        </authorList>
    </citation>
    <scope>NUCLEOTIDE SEQUENCE</scope>
</reference>
<accession>A0A5K1K4M8</accession>
<dbReference type="Gene3D" id="1.50.40.10">
    <property type="entry name" value="Mitochondrial carrier domain"/>
    <property type="match status" value="1"/>
</dbReference>
<feature type="repeat" description="Solcar" evidence="8">
    <location>
        <begin position="88"/>
        <end position="179"/>
    </location>
</feature>
<dbReference type="InterPro" id="IPR050391">
    <property type="entry name" value="Mito_Metabolite_Transporter"/>
</dbReference>
<feature type="repeat" description="Solcar" evidence="8">
    <location>
        <begin position="191"/>
        <end position="239"/>
    </location>
</feature>
<dbReference type="PROSITE" id="PS50920">
    <property type="entry name" value="SOLCAR"/>
    <property type="match status" value="3"/>
</dbReference>
<evidence type="ECO:0000256" key="4">
    <source>
        <dbReference type="ARBA" id="ARBA00022692"/>
    </source>
</evidence>
<feature type="repeat" description="Solcar" evidence="8">
    <location>
        <begin position="4"/>
        <end position="81"/>
    </location>
</feature>
<evidence type="ECO:0000256" key="5">
    <source>
        <dbReference type="ARBA" id="ARBA00022737"/>
    </source>
</evidence>
<dbReference type="InterPro" id="IPR023395">
    <property type="entry name" value="MCP_dom_sf"/>
</dbReference>
<keyword evidence="6" id="KW-1133">Transmembrane helix</keyword>
<name>A0A5K1K4M8_9APHY</name>
<dbReference type="PANTHER" id="PTHR45618">
    <property type="entry name" value="MITOCHONDRIAL DICARBOXYLATE CARRIER-RELATED"/>
    <property type="match status" value="1"/>
</dbReference>
<organism evidence="11">
    <name type="scientific">Ganoderma boninense</name>
    <dbReference type="NCBI Taxonomy" id="34458"/>
    <lineage>
        <taxon>Eukaryota</taxon>
        <taxon>Fungi</taxon>
        <taxon>Dikarya</taxon>
        <taxon>Basidiomycota</taxon>
        <taxon>Agaricomycotina</taxon>
        <taxon>Agaricomycetes</taxon>
        <taxon>Polyporales</taxon>
        <taxon>Polyporaceae</taxon>
        <taxon>Ganoderma</taxon>
    </lineage>
</organism>
<evidence type="ECO:0000256" key="6">
    <source>
        <dbReference type="ARBA" id="ARBA00022989"/>
    </source>
</evidence>